<organism evidence="5 6">
    <name type="scientific">Loxodonta africana</name>
    <name type="common">African elephant</name>
    <dbReference type="NCBI Taxonomy" id="9785"/>
    <lineage>
        <taxon>Eukaryota</taxon>
        <taxon>Metazoa</taxon>
        <taxon>Chordata</taxon>
        <taxon>Craniata</taxon>
        <taxon>Vertebrata</taxon>
        <taxon>Euteleostomi</taxon>
        <taxon>Mammalia</taxon>
        <taxon>Eutheria</taxon>
        <taxon>Afrotheria</taxon>
        <taxon>Proboscidea</taxon>
        <taxon>Elephantidae</taxon>
        <taxon>Loxodonta</taxon>
    </lineage>
</organism>
<feature type="compositionally biased region" description="Low complexity" evidence="3">
    <location>
        <begin position="1099"/>
        <end position="1110"/>
    </location>
</feature>
<evidence type="ECO:0000256" key="3">
    <source>
        <dbReference type="SAM" id="MobiDB-lite"/>
    </source>
</evidence>
<reference evidence="5" key="3">
    <citation type="submission" date="2025-09" db="UniProtKB">
        <authorList>
            <consortium name="Ensembl"/>
        </authorList>
    </citation>
    <scope>IDENTIFICATION</scope>
    <source>
        <strain evidence="5">Isolate ISIS603380</strain>
    </source>
</reference>
<feature type="compositionally biased region" description="Pro residues" evidence="3">
    <location>
        <begin position="30"/>
        <end position="47"/>
    </location>
</feature>
<dbReference type="FunCoup" id="G3UKP6">
    <property type="interactions" value="427"/>
</dbReference>
<dbReference type="Ensembl" id="ENSLAFT00000032316.1">
    <property type="protein sequence ID" value="ENSLAFP00000028405.1"/>
    <property type="gene ID" value="ENSLAFG00000030861.1"/>
</dbReference>
<dbReference type="Pfam" id="PF15735">
    <property type="entry name" value="DUF4683"/>
    <property type="match status" value="1"/>
</dbReference>
<dbReference type="Proteomes" id="UP000007646">
    <property type="component" value="Unassembled WGS sequence"/>
</dbReference>
<protein>
    <submittedName>
        <fullName evidence="5">AT-hook DNA binding motif containing 1</fullName>
    </submittedName>
</protein>
<feature type="domain" description="DUF4683" evidence="4">
    <location>
        <begin position="497"/>
        <end position="554"/>
    </location>
</feature>
<dbReference type="GO" id="GO:0043589">
    <property type="term" value="P:skin morphogenesis"/>
    <property type="evidence" value="ECO:0007669"/>
    <property type="project" value="Ensembl"/>
</dbReference>
<feature type="region of interest" description="Disordered" evidence="3">
    <location>
        <begin position="805"/>
        <end position="826"/>
    </location>
</feature>
<evidence type="ECO:0000256" key="1">
    <source>
        <dbReference type="ARBA" id="ARBA00004123"/>
    </source>
</evidence>
<feature type="compositionally biased region" description="Pro residues" evidence="3">
    <location>
        <begin position="347"/>
        <end position="357"/>
    </location>
</feature>
<feature type="compositionally biased region" description="Low complexity" evidence="3">
    <location>
        <begin position="1072"/>
        <end position="1083"/>
    </location>
</feature>
<feature type="region of interest" description="Disordered" evidence="3">
    <location>
        <begin position="347"/>
        <end position="378"/>
    </location>
</feature>
<dbReference type="InterPro" id="IPR032757">
    <property type="entry name" value="DUF4683"/>
</dbReference>
<dbReference type="GO" id="GO:0003700">
    <property type="term" value="F:DNA-binding transcription factor activity"/>
    <property type="evidence" value="ECO:0007669"/>
    <property type="project" value="Ensembl"/>
</dbReference>
<gene>
    <name evidence="5" type="primary">AHDC1</name>
</gene>
<feature type="region of interest" description="Disordered" evidence="3">
    <location>
        <begin position="1071"/>
        <end position="1110"/>
    </location>
</feature>
<feature type="compositionally biased region" description="Basic and acidic residues" evidence="3">
    <location>
        <begin position="180"/>
        <end position="195"/>
    </location>
</feature>
<feature type="compositionally biased region" description="Polar residues" evidence="3">
    <location>
        <begin position="724"/>
        <end position="741"/>
    </location>
</feature>
<reference evidence="5 6" key="1">
    <citation type="submission" date="2009-06" db="EMBL/GenBank/DDBJ databases">
        <title>The Genome Sequence of Loxodonta africana (African elephant).</title>
        <authorList>
            <person name="Di Palma F."/>
            <person name="Heiman D."/>
            <person name="Young S."/>
            <person name="Johnson J."/>
            <person name="Lander E.S."/>
            <person name="Lindblad-Toh K."/>
        </authorList>
    </citation>
    <scope>NUCLEOTIDE SEQUENCE [LARGE SCALE GENOMIC DNA]</scope>
    <source>
        <strain evidence="5 6">Isolate ISIS603380</strain>
    </source>
</reference>
<dbReference type="HOGENOM" id="CLU_004578_0_0_1"/>
<dbReference type="GO" id="GO:0001707">
    <property type="term" value="P:mesoderm formation"/>
    <property type="evidence" value="ECO:0007669"/>
    <property type="project" value="Ensembl"/>
</dbReference>
<evidence type="ECO:0000313" key="6">
    <source>
        <dbReference type="Proteomes" id="UP000007646"/>
    </source>
</evidence>
<dbReference type="GO" id="GO:0140585">
    <property type="term" value="F:promoter-enhancer loop anchoring activity"/>
    <property type="evidence" value="ECO:0007669"/>
    <property type="project" value="Ensembl"/>
</dbReference>
<feature type="region of interest" description="Disordered" evidence="3">
    <location>
        <begin position="861"/>
        <end position="885"/>
    </location>
</feature>
<feature type="region of interest" description="Disordered" evidence="3">
    <location>
        <begin position="1164"/>
        <end position="1204"/>
    </location>
</feature>
<comment type="subcellular location">
    <subcellularLocation>
        <location evidence="1">Nucleus</location>
    </subcellularLocation>
</comment>
<dbReference type="STRING" id="9785.ENSLAFP00000028405"/>
<dbReference type="OMA" id="TEWAGDK"/>
<feature type="compositionally biased region" description="Polar residues" evidence="3">
    <location>
        <begin position="167"/>
        <end position="179"/>
    </location>
</feature>
<evidence type="ECO:0000256" key="2">
    <source>
        <dbReference type="ARBA" id="ARBA00023242"/>
    </source>
</evidence>
<keyword evidence="6" id="KW-1185">Reference proteome</keyword>
<accession>G3UKP6</accession>
<feature type="region of interest" description="Disordered" evidence="3">
    <location>
        <begin position="628"/>
        <end position="673"/>
    </location>
</feature>
<feature type="compositionally biased region" description="Basic residues" evidence="3">
    <location>
        <begin position="650"/>
        <end position="659"/>
    </location>
</feature>
<dbReference type="InterPro" id="IPR039225">
    <property type="entry name" value="AHDC1"/>
</dbReference>
<reference evidence="5" key="2">
    <citation type="submission" date="2025-08" db="UniProtKB">
        <authorList>
            <consortium name="Ensembl"/>
        </authorList>
    </citation>
    <scope>IDENTIFICATION</scope>
    <source>
        <strain evidence="5">Isolate ISIS603380</strain>
    </source>
</reference>
<sequence>MRVKPQGLVVTSSAVCSSPDYLREPKYYPGGPPTPRPLLPTRPPASPPDKAFAHTFSENPRPPPRRDPSTRRPPVLPKGDDPLPPRAARPISQARCPTPAGDSSSSHSRHRWDNGRVNLRPVVQLIDIMKDLTRLSQDLQHSGVHLDCGGLRLSRPPAPPPGDLQYSFFSSPSLANSIRSPEERAAPHPKSERPSHPLYEPEPEPRDSPQLGQGHSPGATAVATGLLPESEPDGPDYSELADADILRELASLTCPEAQLLKAQVLGPSPEPGPQLLDPQPLLDPQALEALGGTFEAVPLQSLCDLLGVRAWFAFLDSLPGPGGPRQRWTEGPPLPLPMPTALVAPWRTPPPPPPSLPEPGLVPELEQESSSPVVPPRKNKCRGVRRMVVKMAKIPVSLGRRNKTTYKVSSLSSSLSVEGKELGLRVSAEPTPLLKMKNNGRNVVVVFPPGEMPIILKRKRGRPPKNLLLGPGKPKEPVVVAAEAATVTAATMAMPEVKKRRRRKQKLASPQPSYAADANDSKAEYSDVLAKLAFLNRQSQCAGRCSPPRCWTPSEPESVHQAPDTQSISHFLHRVQGFRRRGGKAGGFGGRGGGHAAKGARCSFSDFFEGIGKKKKVVAVAPAGVGGPGLTELGHPRKRGRGEVDATTGKPKRKRRSRKNGTLFPEQVPSGPGFGEVGAEWAGDKGGGWAPHHGHPGGQAGRNCGFQGTEARAFASTGLESGASGRSSYYSTGAPSGQNELSQERQNLFTGYFRSLLDSDDSSDLLDFALSASRPESRKASGTYAGPPTSALPAQRGLATFPSRGTKASPVAVGSSGAGADPPFQPVLPTRQTFPPGRASSYGITPAASDCRAAETFPKLAPPPSAVARSPTTHPPTNTYPPQYGGYGAGQSVFAPAKPFTGQDCANSKDCSFAYGSGNSLPASPSSAHSAGYAPPPTGGPCLPPSKASFFNSSEGAPFSGSAPTPLRCDSRASTVSPGGYMVPKGTTASATSAASAASSSSSSFQPSPENCRQFGASQWPFRQGYGGLDWASEAFSQLYNPGFDCHVSEPNVILDISNYTPQKVKQQTAVSETFSESSSDSTQFNQPVGSSGFRRANSEASSSEGQSSLSSLEKLMMDWNEASSAPGYNWNQSVLFQSSSKPGRGRRKKVDLFEASHLGFPSSASAAASGYPSKRSTGPRQPRGGRGGGACSAKKERGGAAAKAKFIPKPQPVNPLFQDSPDLGLDYYSGDSSMSPLPSQSRAFSVGERDPCDFMGPYSMNPSTPSDGTFGQGFHCDSPSLGAPELDGKHFPPLAHPPTVFDAGLQKAYSPTCSPTLGFKEELRPPPTKLAACEPLKHGLQGASLGHAAAAQAHLSCRDLPLGQPHYDSPSCKGTAYWYPPGSAARSPPYEGKVGTGLLADFLGRTEAVCLSAPHLASPPATPKADKEPLEMARPPGAHRGPAAAAAGYGCPLLSDLTLSPVPRDSLLPLQDTAYRYPGFMPHAHPGLGACPKSGFLGPMAEPHPEDTFTVTSL</sequence>
<feature type="region of interest" description="Disordered" evidence="3">
    <location>
        <begin position="686"/>
        <end position="705"/>
    </location>
</feature>
<feature type="compositionally biased region" description="Low complexity" evidence="3">
    <location>
        <begin position="871"/>
        <end position="884"/>
    </location>
</feature>
<dbReference type="GO" id="GO:0005634">
    <property type="term" value="C:nucleus"/>
    <property type="evidence" value="ECO:0007669"/>
    <property type="project" value="UniProtKB-SubCell"/>
</dbReference>
<keyword evidence="2" id="KW-0539">Nucleus</keyword>
<dbReference type="InParanoid" id="G3UKP6"/>
<evidence type="ECO:0000313" key="5">
    <source>
        <dbReference type="Ensembl" id="ENSLAFP00000028405.1"/>
    </source>
</evidence>
<feature type="region of interest" description="Disordered" evidence="3">
    <location>
        <begin position="151"/>
        <end position="238"/>
    </location>
</feature>
<dbReference type="eggNOG" id="KOG0968">
    <property type="taxonomic scope" value="Eukaryota"/>
</dbReference>
<dbReference type="PANTHER" id="PTHR15617:SF1">
    <property type="entry name" value="TRANSCRIPTION FACTOR GIBBIN"/>
    <property type="match status" value="1"/>
</dbReference>
<proteinExistence type="predicted"/>
<evidence type="ECO:0000259" key="4">
    <source>
        <dbReference type="Pfam" id="PF15735"/>
    </source>
</evidence>
<dbReference type="PANTHER" id="PTHR15617">
    <property type="entry name" value="TRANSCRIPTION FACTOR GIBBIN"/>
    <property type="match status" value="1"/>
</dbReference>
<dbReference type="GeneTree" id="ENSGT00390000018883"/>
<feature type="region of interest" description="Disordered" evidence="3">
    <location>
        <begin position="15"/>
        <end position="115"/>
    </location>
</feature>
<feature type="region of interest" description="Disordered" evidence="3">
    <location>
        <begin position="718"/>
        <end position="741"/>
    </location>
</feature>
<feature type="region of interest" description="Disordered" evidence="3">
    <location>
        <begin position="494"/>
        <end position="520"/>
    </location>
</feature>
<name>G3UKP6_LOXAF</name>